<dbReference type="EMBL" id="CP043451">
    <property type="protein sequence ID" value="QEM06112.1"/>
    <property type="molecule type" value="Genomic_DNA"/>
</dbReference>
<dbReference type="PANTHER" id="PTHR43280">
    <property type="entry name" value="ARAC-FAMILY TRANSCRIPTIONAL REGULATOR"/>
    <property type="match status" value="1"/>
</dbReference>
<evidence type="ECO:0000313" key="8">
    <source>
        <dbReference type="Proteomes" id="UP000251402"/>
    </source>
</evidence>
<evidence type="ECO:0000259" key="4">
    <source>
        <dbReference type="PROSITE" id="PS01124"/>
    </source>
</evidence>
<dbReference type="InterPro" id="IPR018060">
    <property type="entry name" value="HTH_AraC"/>
</dbReference>
<dbReference type="Pfam" id="PF02311">
    <property type="entry name" value="AraC_binding"/>
    <property type="match status" value="1"/>
</dbReference>
<dbReference type="SUPFAM" id="SSF51215">
    <property type="entry name" value="Regulatory protein AraC"/>
    <property type="match status" value="1"/>
</dbReference>
<dbReference type="PROSITE" id="PS01124">
    <property type="entry name" value="HTH_ARAC_FAMILY_2"/>
    <property type="match status" value="1"/>
</dbReference>
<dbReference type="EMBL" id="CP043450">
    <property type="protein sequence ID" value="QEM13629.1"/>
    <property type="molecule type" value="Genomic_DNA"/>
</dbReference>
<dbReference type="GO" id="GO:0003700">
    <property type="term" value="F:DNA-binding transcription factor activity"/>
    <property type="evidence" value="ECO:0007669"/>
    <property type="project" value="InterPro"/>
</dbReference>
<sequence>MPLFQDIEIISKEIHSSVSPIHRHHYFELLYIMEGNGVHTINDNHYQYQKGNLYLLTPEDTHTFKIETRTYCCIIDFTKELFSKRKRKEMDRAEIGEFFINMEYVFHNHQNTKGHIEMASEEAELTEKLVFQLTAEKEHDRIYSGIIIQNIVFLLLNLIARRIQENIAGELKNRGLKNVVHEVTTYVQQHIYDKDRLKIEMLAKAFHKTPDHLNRNFKQQTGYTLKAYINQYRLNLIESRLRYSSLTVSEIADEMGFTDESHLNKMFRNNHGQTASAYRKAHLS</sequence>
<keyword evidence="2" id="KW-0238">DNA-binding</keyword>
<protein>
    <submittedName>
        <fullName evidence="6">AraC family transcriptional regulator</fullName>
    </submittedName>
</protein>
<dbReference type="InterPro" id="IPR018062">
    <property type="entry name" value="HTH_AraC-typ_CS"/>
</dbReference>
<dbReference type="PANTHER" id="PTHR43280:SF34">
    <property type="entry name" value="ARAC-FAMILY TRANSCRIPTIONAL REGULATOR"/>
    <property type="match status" value="1"/>
</dbReference>
<dbReference type="Gene3D" id="1.10.10.60">
    <property type="entry name" value="Homeodomain-like"/>
    <property type="match status" value="2"/>
</dbReference>
<gene>
    <name evidence="6" type="ORF">DEO27_027665</name>
    <name evidence="5" type="ORF">DIU31_022310</name>
</gene>
<evidence type="ECO:0000256" key="3">
    <source>
        <dbReference type="ARBA" id="ARBA00023163"/>
    </source>
</evidence>
<evidence type="ECO:0000313" key="7">
    <source>
        <dbReference type="Proteomes" id="UP000250557"/>
    </source>
</evidence>
<dbReference type="InterPro" id="IPR009057">
    <property type="entry name" value="Homeodomain-like_sf"/>
</dbReference>
<proteinExistence type="predicted"/>
<dbReference type="Pfam" id="PF12833">
    <property type="entry name" value="HTH_18"/>
    <property type="match status" value="1"/>
</dbReference>
<name>A0A364WQK4_9SPHI</name>
<dbReference type="InterPro" id="IPR014710">
    <property type="entry name" value="RmlC-like_jellyroll"/>
</dbReference>
<dbReference type="AlphaFoldDB" id="A0A364WQK4"/>
<feature type="domain" description="HTH araC/xylS-type" evidence="4">
    <location>
        <begin position="181"/>
        <end position="281"/>
    </location>
</feature>
<keyword evidence="1" id="KW-0805">Transcription regulation</keyword>
<accession>A0A364WQK4</accession>
<dbReference type="GO" id="GO:0043565">
    <property type="term" value="F:sequence-specific DNA binding"/>
    <property type="evidence" value="ECO:0007669"/>
    <property type="project" value="InterPro"/>
</dbReference>
<evidence type="ECO:0000313" key="6">
    <source>
        <dbReference type="EMBL" id="QEM13629.1"/>
    </source>
</evidence>
<dbReference type="KEGG" id="mrub:DEO27_027665"/>
<dbReference type="InterPro" id="IPR037923">
    <property type="entry name" value="HTH-like"/>
</dbReference>
<reference evidence="6 7" key="1">
    <citation type="submission" date="2019-08" db="EMBL/GenBank/DDBJ databases">
        <title>Comparative genome analysis confer to the adaptation heavy metal polluted environment.</title>
        <authorList>
            <person name="Li Y."/>
        </authorList>
    </citation>
    <scope>NUCLEOTIDE SEQUENCE [LARGE SCALE GENOMIC DNA]</scope>
    <source>
        <strain evidence="6">P1</strain>
        <strain evidence="5 7">P2</strain>
    </source>
</reference>
<dbReference type="Proteomes" id="UP000251402">
    <property type="component" value="Chromosome"/>
</dbReference>
<dbReference type="SMART" id="SM00342">
    <property type="entry name" value="HTH_ARAC"/>
    <property type="match status" value="1"/>
</dbReference>
<evidence type="ECO:0000256" key="2">
    <source>
        <dbReference type="ARBA" id="ARBA00023125"/>
    </source>
</evidence>
<keyword evidence="8" id="KW-1185">Reference proteome</keyword>
<dbReference type="Proteomes" id="UP000250557">
    <property type="component" value="Chromosome"/>
</dbReference>
<organism evidence="6 8">
    <name type="scientific">Mucilaginibacter rubeus</name>
    <dbReference type="NCBI Taxonomy" id="2027860"/>
    <lineage>
        <taxon>Bacteria</taxon>
        <taxon>Pseudomonadati</taxon>
        <taxon>Bacteroidota</taxon>
        <taxon>Sphingobacteriia</taxon>
        <taxon>Sphingobacteriales</taxon>
        <taxon>Sphingobacteriaceae</taxon>
        <taxon>Mucilaginibacter</taxon>
    </lineage>
</organism>
<dbReference type="SUPFAM" id="SSF46689">
    <property type="entry name" value="Homeodomain-like"/>
    <property type="match status" value="1"/>
</dbReference>
<evidence type="ECO:0000256" key="1">
    <source>
        <dbReference type="ARBA" id="ARBA00023015"/>
    </source>
</evidence>
<dbReference type="PROSITE" id="PS00041">
    <property type="entry name" value="HTH_ARAC_FAMILY_1"/>
    <property type="match status" value="1"/>
</dbReference>
<keyword evidence="3" id="KW-0804">Transcription</keyword>
<evidence type="ECO:0000313" key="5">
    <source>
        <dbReference type="EMBL" id="QEM06112.1"/>
    </source>
</evidence>
<dbReference type="InterPro" id="IPR003313">
    <property type="entry name" value="AraC-bd"/>
</dbReference>
<dbReference type="RefSeq" id="WP_112571255.1">
    <property type="nucleotide sequence ID" value="NZ_CP043450.1"/>
</dbReference>
<dbReference type="OrthoDB" id="636258at2"/>
<dbReference type="Gene3D" id="2.60.120.10">
    <property type="entry name" value="Jelly Rolls"/>
    <property type="match status" value="1"/>
</dbReference>